<dbReference type="HAMAP" id="MF_00235">
    <property type="entry name" value="Adenylate_kinase_Adk"/>
    <property type="match status" value="1"/>
</dbReference>
<dbReference type="PANTHER" id="PTHR23359">
    <property type="entry name" value="NUCLEOTIDE KINASE"/>
    <property type="match status" value="1"/>
</dbReference>
<dbReference type="SUPFAM" id="SSF52540">
    <property type="entry name" value="P-loop containing nucleoside triphosphate hydrolases"/>
    <property type="match status" value="1"/>
</dbReference>
<keyword evidence="5 7" id="KW-0067">ATP-binding</keyword>
<dbReference type="UniPathway" id="UPA00588">
    <property type="reaction ID" value="UER00649"/>
</dbReference>
<feature type="binding site" evidence="5">
    <location>
        <position position="42"/>
    </location>
    <ligand>
        <name>AMP</name>
        <dbReference type="ChEBI" id="CHEBI:456215"/>
    </ligand>
</feature>
<evidence type="ECO:0000256" key="2">
    <source>
        <dbReference type="ARBA" id="ARBA00022727"/>
    </source>
</evidence>
<comment type="caution">
    <text evidence="5">Lacks conserved residue(s) required for the propagation of feature annotation.</text>
</comment>
<comment type="catalytic activity">
    <reaction evidence="5 7">
        <text>AMP + ATP = 2 ADP</text>
        <dbReference type="Rhea" id="RHEA:12973"/>
        <dbReference type="ChEBI" id="CHEBI:30616"/>
        <dbReference type="ChEBI" id="CHEBI:456215"/>
        <dbReference type="ChEBI" id="CHEBI:456216"/>
        <dbReference type="EC" id="2.7.4.3"/>
    </reaction>
</comment>
<dbReference type="InterPro" id="IPR000850">
    <property type="entry name" value="Adenylat/UMP-CMP_kin"/>
</dbReference>
<comment type="function">
    <text evidence="5">Catalyzes the reversible transfer of the terminal phosphate group between ATP and AMP. Plays an important role in cellular energy homeostasis and in adenine nucleotide metabolism.</text>
</comment>
<dbReference type="GO" id="GO:0004017">
    <property type="term" value="F:AMP kinase activity"/>
    <property type="evidence" value="ECO:0007669"/>
    <property type="project" value="UniProtKB-UniRule"/>
</dbReference>
<reference evidence="8 9" key="1">
    <citation type="journal article" date="2016" name="Nat. Commun.">
        <title>Thousands of microbial genomes shed light on interconnected biogeochemical processes in an aquifer system.</title>
        <authorList>
            <person name="Anantharaman K."/>
            <person name="Brown C.T."/>
            <person name="Hug L.A."/>
            <person name="Sharon I."/>
            <person name="Castelle C.J."/>
            <person name="Probst A.J."/>
            <person name="Thomas B.C."/>
            <person name="Singh A."/>
            <person name="Wilkins M.J."/>
            <person name="Karaoz U."/>
            <person name="Brodie E.L."/>
            <person name="Williams K.H."/>
            <person name="Hubbard S.S."/>
            <person name="Banfield J.F."/>
        </authorList>
    </citation>
    <scope>NUCLEOTIDE SEQUENCE [LARGE SCALE GENOMIC DNA]</scope>
</reference>
<dbReference type="CDD" id="cd01428">
    <property type="entry name" value="ADK"/>
    <property type="match status" value="1"/>
</dbReference>
<feature type="binding site" evidence="5">
    <location>
        <position position="37"/>
    </location>
    <ligand>
        <name>AMP</name>
        <dbReference type="ChEBI" id="CHEBI:456215"/>
    </ligand>
</feature>
<dbReference type="GO" id="GO:0044209">
    <property type="term" value="P:AMP salvage"/>
    <property type="evidence" value="ECO:0007669"/>
    <property type="project" value="UniProtKB-UniRule"/>
</dbReference>
<name>A0A1F5PMR7_9BACT</name>
<comment type="caution">
    <text evidence="8">The sequence shown here is derived from an EMBL/GenBank/DDBJ whole genome shotgun (WGS) entry which is preliminary data.</text>
</comment>
<accession>A0A1F5PMR7</accession>
<evidence type="ECO:0000256" key="4">
    <source>
        <dbReference type="ARBA" id="ARBA00022777"/>
    </source>
</evidence>
<dbReference type="AlphaFoldDB" id="A0A1F5PMR7"/>
<keyword evidence="3 5" id="KW-0547">Nucleotide-binding</keyword>
<dbReference type="EC" id="2.7.4.3" evidence="5 7"/>
<keyword evidence="5" id="KW-0963">Cytoplasm</keyword>
<feature type="region of interest" description="NMP" evidence="5">
    <location>
        <begin position="36"/>
        <end position="65"/>
    </location>
</feature>
<evidence type="ECO:0000256" key="6">
    <source>
        <dbReference type="RuleBase" id="RU003330"/>
    </source>
</evidence>
<comment type="subunit">
    <text evidence="5 7">Monomer.</text>
</comment>
<protein>
    <recommendedName>
        <fullName evidence="5 7">Adenylate kinase</fullName>
        <shortName evidence="5">AK</shortName>
        <ecNumber evidence="5 7">2.7.4.3</ecNumber>
    </recommendedName>
    <alternativeName>
        <fullName evidence="5">ATP-AMP transphosphorylase</fullName>
    </alternativeName>
    <alternativeName>
        <fullName evidence="5">ATP:AMP phosphotransferase</fullName>
    </alternativeName>
    <alternativeName>
        <fullName evidence="5">Adenylate monophosphate kinase</fullName>
    </alternativeName>
</protein>
<keyword evidence="4 5" id="KW-0418">Kinase</keyword>
<feature type="binding site" evidence="5">
    <location>
        <position position="204"/>
    </location>
    <ligand>
        <name>ATP</name>
        <dbReference type="ChEBI" id="CHEBI:30616"/>
    </ligand>
</feature>
<sequence>MKPTKTLNIIFFGPQGSGKGTQAKLLAARLGLRHLSSGEALRQTAKQKTPLGRYLARQLPTGTLTPVPKLLRVFETHIRRIPVTQGIIFDGFARQISETRIFLRRLKAMGRNLDLAIMIGIVSSETIRRLNKRVQCDNCSRIFIVGGKIKAGARCPICGGTLIHRLDDTPEAIRKRLKMYRKRTIPVIRFFKKQRILELVSGQHGISKVHANILKVLKRRGLAK</sequence>
<keyword evidence="2 5" id="KW-0545">Nucleotide biosynthesis</keyword>
<dbReference type="Gene3D" id="3.40.50.300">
    <property type="entry name" value="P-loop containing nucleotide triphosphate hydrolases"/>
    <property type="match status" value="1"/>
</dbReference>
<feature type="binding site" evidence="5">
    <location>
        <position position="133"/>
    </location>
    <ligand>
        <name>ATP</name>
        <dbReference type="ChEBI" id="CHEBI:30616"/>
    </ligand>
</feature>
<feature type="binding site" evidence="5">
    <location>
        <position position="165"/>
    </location>
    <ligand>
        <name>AMP</name>
        <dbReference type="ChEBI" id="CHEBI:456215"/>
    </ligand>
</feature>
<evidence type="ECO:0000256" key="3">
    <source>
        <dbReference type="ARBA" id="ARBA00022741"/>
    </source>
</evidence>
<dbReference type="PRINTS" id="PR00094">
    <property type="entry name" value="ADENYLTKNASE"/>
</dbReference>
<gene>
    <name evidence="5" type="primary">adk</name>
    <name evidence="8" type="ORF">A2722_01780</name>
</gene>
<keyword evidence="1 5" id="KW-0808">Transferase</keyword>
<evidence type="ECO:0000313" key="8">
    <source>
        <dbReference type="EMBL" id="OGE91191.1"/>
    </source>
</evidence>
<organism evidence="8 9">
    <name type="scientific">Candidatus Doudnabacteria bacterium RIFCSPHIGHO2_01_FULL_50_11</name>
    <dbReference type="NCBI Taxonomy" id="1817828"/>
    <lineage>
        <taxon>Bacteria</taxon>
        <taxon>Candidatus Doudnaibacteriota</taxon>
    </lineage>
</organism>
<dbReference type="InterPro" id="IPR027417">
    <property type="entry name" value="P-loop_NTPase"/>
</dbReference>
<dbReference type="STRING" id="1817828.A2722_01780"/>
<dbReference type="GO" id="GO:0005737">
    <property type="term" value="C:cytoplasm"/>
    <property type="evidence" value="ECO:0007669"/>
    <property type="project" value="UniProtKB-SubCell"/>
</dbReference>
<evidence type="ECO:0000313" key="9">
    <source>
        <dbReference type="Proteomes" id="UP000178377"/>
    </source>
</evidence>
<dbReference type="EMBL" id="MFEO01000003">
    <property type="protein sequence ID" value="OGE91191.1"/>
    <property type="molecule type" value="Genomic_DNA"/>
</dbReference>
<evidence type="ECO:0000256" key="7">
    <source>
        <dbReference type="RuleBase" id="RU003331"/>
    </source>
</evidence>
<comment type="pathway">
    <text evidence="5">Purine metabolism; AMP biosynthesis via salvage pathway; AMP from ADP: step 1/1.</text>
</comment>
<feature type="binding site" evidence="5">
    <location>
        <begin position="16"/>
        <end position="21"/>
    </location>
    <ligand>
        <name>ATP</name>
        <dbReference type="ChEBI" id="CHEBI:30616"/>
    </ligand>
</feature>
<proteinExistence type="inferred from homology"/>
<feature type="binding site" evidence="5">
    <location>
        <position position="176"/>
    </location>
    <ligand>
        <name>AMP</name>
        <dbReference type="ChEBI" id="CHEBI:456215"/>
    </ligand>
</feature>
<evidence type="ECO:0000256" key="5">
    <source>
        <dbReference type="HAMAP-Rule" id="MF_00235"/>
    </source>
</evidence>
<comment type="domain">
    <text evidence="5">Consists of three domains, a large central CORE domain and two small peripheral domains, NMPbind and LID, which undergo movements during catalysis. The LID domain closes over the site of phosphoryl transfer upon ATP binding. Assembling and dissambling the active center during each catalytic cycle provides an effective means to prevent ATP hydrolysis.</text>
</comment>
<dbReference type="GO" id="GO:0005524">
    <property type="term" value="F:ATP binding"/>
    <property type="evidence" value="ECO:0007669"/>
    <property type="project" value="UniProtKB-UniRule"/>
</dbReference>
<dbReference type="Pfam" id="PF00406">
    <property type="entry name" value="ADK"/>
    <property type="match status" value="1"/>
</dbReference>
<comment type="subcellular location">
    <subcellularLocation>
        <location evidence="5 7">Cytoplasm</location>
    </subcellularLocation>
</comment>
<dbReference type="Proteomes" id="UP000178377">
    <property type="component" value="Unassembled WGS sequence"/>
</dbReference>
<evidence type="ECO:0000256" key="1">
    <source>
        <dbReference type="ARBA" id="ARBA00022679"/>
    </source>
</evidence>
<comment type="similarity">
    <text evidence="5 6">Belongs to the adenylate kinase family.</text>
</comment>